<comment type="similarity">
    <text evidence="2">Belongs to the cytochrome P450 family.</text>
</comment>
<dbReference type="PANTHER" id="PTHR24305:SF77">
    <property type="entry name" value="CYTOCHROME P450 MONOOXYGENASE"/>
    <property type="match status" value="1"/>
</dbReference>
<dbReference type="RefSeq" id="XP_040776552.1">
    <property type="nucleotide sequence ID" value="XM_040923314.1"/>
</dbReference>
<feature type="binding site" description="axial binding residue" evidence="8">
    <location>
        <position position="450"/>
    </location>
    <ligand>
        <name>heme</name>
        <dbReference type="ChEBI" id="CHEBI:30413"/>
    </ligand>
    <ligandPart>
        <name>Fe</name>
        <dbReference type="ChEBI" id="CHEBI:18248"/>
    </ligandPart>
</feature>
<reference evidence="10" key="1">
    <citation type="journal article" date="2020" name="Phytopathology">
        <title>Genome sequence of the chestnut blight fungus Cryphonectria parasitica EP155: A fundamental resource for an archetypical invasive plant pathogen.</title>
        <authorList>
            <person name="Crouch J.A."/>
            <person name="Dawe A."/>
            <person name="Aerts A."/>
            <person name="Barry K."/>
            <person name="Churchill A.C.L."/>
            <person name="Grimwood J."/>
            <person name="Hillman B."/>
            <person name="Milgroom M.G."/>
            <person name="Pangilinan J."/>
            <person name="Smith M."/>
            <person name="Salamov A."/>
            <person name="Schmutz J."/>
            <person name="Yadav J."/>
            <person name="Grigoriev I.V."/>
            <person name="Nuss D."/>
        </authorList>
    </citation>
    <scope>NUCLEOTIDE SEQUENCE</scope>
    <source>
        <strain evidence="10">EP155</strain>
    </source>
</reference>
<dbReference type="Proteomes" id="UP000803844">
    <property type="component" value="Unassembled WGS sequence"/>
</dbReference>
<evidence type="ECO:0000313" key="10">
    <source>
        <dbReference type="EMBL" id="KAF3765591.1"/>
    </source>
</evidence>
<keyword evidence="9" id="KW-1133">Transmembrane helix</keyword>
<dbReference type="InterPro" id="IPR002401">
    <property type="entry name" value="Cyt_P450_E_grp-I"/>
</dbReference>
<dbReference type="AlphaFoldDB" id="A0A9P5CPW1"/>
<keyword evidence="9" id="KW-0812">Transmembrane</keyword>
<keyword evidence="9" id="KW-0472">Membrane</keyword>
<organism evidence="10 11">
    <name type="scientific">Cryphonectria parasitica (strain ATCC 38755 / EP155)</name>
    <dbReference type="NCBI Taxonomy" id="660469"/>
    <lineage>
        <taxon>Eukaryota</taxon>
        <taxon>Fungi</taxon>
        <taxon>Dikarya</taxon>
        <taxon>Ascomycota</taxon>
        <taxon>Pezizomycotina</taxon>
        <taxon>Sordariomycetes</taxon>
        <taxon>Sordariomycetidae</taxon>
        <taxon>Diaporthales</taxon>
        <taxon>Cryphonectriaceae</taxon>
        <taxon>Cryphonectria-Endothia species complex</taxon>
        <taxon>Cryphonectria</taxon>
    </lineage>
</organism>
<dbReference type="GO" id="GO:0004497">
    <property type="term" value="F:monooxygenase activity"/>
    <property type="evidence" value="ECO:0007669"/>
    <property type="project" value="UniProtKB-KW"/>
</dbReference>
<evidence type="ECO:0000313" key="11">
    <source>
        <dbReference type="Proteomes" id="UP000803844"/>
    </source>
</evidence>
<dbReference type="PRINTS" id="PR00463">
    <property type="entry name" value="EP450I"/>
</dbReference>
<dbReference type="Pfam" id="PF00067">
    <property type="entry name" value="p450"/>
    <property type="match status" value="1"/>
</dbReference>
<proteinExistence type="inferred from homology"/>
<keyword evidence="11" id="KW-1185">Reference proteome</keyword>
<evidence type="ECO:0000256" key="5">
    <source>
        <dbReference type="ARBA" id="ARBA00023002"/>
    </source>
</evidence>
<dbReference type="GO" id="GO:0020037">
    <property type="term" value="F:heme binding"/>
    <property type="evidence" value="ECO:0007669"/>
    <property type="project" value="InterPro"/>
</dbReference>
<dbReference type="GO" id="GO:0005506">
    <property type="term" value="F:iron ion binding"/>
    <property type="evidence" value="ECO:0007669"/>
    <property type="project" value="InterPro"/>
</dbReference>
<keyword evidence="3 8" id="KW-0349">Heme</keyword>
<evidence type="ECO:0000256" key="6">
    <source>
        <dbReference type="ARBA" id="ARBA00023004"/>
    </source>
</evidence>
<keyword evidence="7 10" id="KW-0503">Monooxygenase</keyword>
<gene>
    <name evidence="10" type="ORF">M406DRAFT_355980</name>
</gene>
<evidence type="ECO:0000256" key="9">
    <source>
        <dbReference type="SAM" id="Phobius"/>
    </source>
</evidence>
<dbReference type="GeneID" id="63840443"/>
<evidence type="ECO:0000256" key="3">
    <source>
        <dbReference type="ARBA" id="ARBA00022617"/>
    </source>
</evidence>
<dbReference type="InterPro" id="IPR050121">
    <property type="entry name" value="Cytochrome_P450_monoxygenase"/>
</dbReference>
<name>A0A9P5CPW1_CRYP1</name>
<evidence type="ECO:0000256" key="8">
    <source>
        <dbReference type="PIRSR" id="PIRSR602401-1"/>
    </source>
</evidence>
<comment type="caution">
    <text evidence="10">The sequence shown here is derived from an EMBL/GenBank/DDBJ whole genome shotgun (WGS) entry which is preliminary data.</text>
</comment>
<dbReference type="GO" id="GO:0016705">
    <property type="term" value="F:oxidoreductase activity, acting on paired donors, with incorporation or reduction of molecular oxygen"/>
    <property type="evidence" value="ECO:0007669"/>
    <property type="project" value="InterPro"/>
</dbReference>
<accession>A0A9P5CPW1</accession>
<evidence type="ECO:0000256" key="7">
    <source>
        <dbReference type="ARBA" id="ARBA00023033"/>
    </source>
</evidence>
<dbReference type="EMBL" id="MU032347">
    <property type="protein sequence ID" value="KAF3765591.1"/>
    <property type="molecule type" value="Genomic_DNA"/>
</dbReference>
<dbReference type="Gene3D" id="1.10.630.10">
    <property type="entry name" value="Cytochrome P450"/>
    <property type="match status" value="1"/>
</dbReference>
<feature type="transmembrane region" description="Helical" evidence="9">
    <location>
        <begin position="18"/>
        <end position="39"/>
    </location>
</feature>
<sequence>MGSSTTISLLSSIPATKAVVGSIIIACFYIVVSIGVQWYRLKHIPGPPLASLTSLCIFRWFRAMNYYTTGIHLYEKYGEIVRISPTGVLVSIPEPLWQVNSARSTYARSAFNTSLRLNPWGNNLISELDTAKHDKRKAKLISGFSGKGLMNLESNVDAQIATLVNVLQWRTKDANGPAVVDIGRTLQYFQVDLITQAGIGNTWRDLPLNEDRFGWLQDAEKSVPWMFSLAVVPLLRSIYFSPLFLHVFGPSLTKGWLGVLHEEVQESLKPDQEKAHEGNMLTEWLKHGLSPAEAELDLALLMPAGTETSITTIRGILMYLMVSPNAYQKLRQEITDGIREGRISSPVTSEETKHLPYLQAVLNEGMRLVPPVIMGLPKVVPAGGDTICGKYLPAGTEVFPNHVGLMQNQEVFGPDVSMFRPERFIDCDEATRARRLKVVDLQFGVGRWMCLGKVLAWMEMHKIFVELLRSFDFQLLNPEKPWHRYSNAIWIIKDFYAVVREDPITA</sequence>
<dbReference type="OrthoDB" id="3934656at2759"/>
<evidence type="ECO:0000256" key="1">
    <source>
        <dbReference type="ARBA" id="ARBA00001971"/>
    </source>
</evidence>
<protein>
    <submittedName>
        <fullName evidence="10">Cytochrome P450 monooxygenase</fullName>
    </submittedName>
</protein>
<dbReference type="SUPFAM" id="SSF48264">
    <property type="entry name" value="Cytochrome P450"/>
    <property type="match status" value="1"/>
</dbReference>
<keyword evidence="5" id="KW-0560">Oxidoreductase</keyword>
<evidence type="ECO:0000256" key="4">
    <source>
        <dbReference type="ARBA" id="ARBA00022723"/>
    </source>
</evidence>
<dbReference type="InterPro" id="IPR001128">
    <property type="entry name" value="Cyt_P450"/>
</dbReference>
<evidence type="ECO:0000256" key="2">
    <source>
        <dbReference type="ARBA" id="ARBA00010617"/>
    </source>
</evidence>
<dbReference type="PRINTS" id="PR00385">
    <property type="entry name" value="P450"/>
</dbReference>
<keyword evidence="4 8" id="KW-0479">Metal-binding</keyword>
<dbReference type="InterPro" id="IPR036396">
    <property type="entry name" value="Cyt_P450_sf"/>
</dbReference>
<keyword evidence="6 8" id="KW-0408">Iron</keyword>
<dbReference type="PANTHER" id="PTHR24305">
    <property type="entry name" value="CYTOCHROME P450"/>
    <property type="match status" value="1"/>
</dbReference>
<comment type="cofactor">
    <cofactor evidence="1 8">
        <name>heme</name>
        <dbReference type="ChEBI" id="CHEBI:30413"/>
    </cofactor>
</comment>